<dbReference type="InterPro" id="IPR000640">
    <property type="entry name" value="EFG_V-like"/>
</dbReference>
<evidence type="ECO:0000256" key="7">
    <source>
        <dbReference type="ARBA" id="ARBA00023128"/>
    </source>
</evidence>
<dbReference type="CDD" id="cd16262">
    <property type="entry name" value="EFG_III"/>
    <property type="match status" value="1"/>
</dbReference>
<dbReference type="CDD" id="cd04097">
    <property type="entry name" value="mtEFG1_C"/>
    <property type="match status" value="1"/>
</dbReference>
<dbReference type="SUPFAM" id="SSF50447">
    <property type="entry name" value="Translation proteins"/>
    <property type="match status" value="1"/>
</dbReference>
<dbReference type="NCBIfam" id="NF009381">
    <property type="entry name" value="PRK12740.1-5"/>
    <property type="match status" value="1"/>
</dbReference>
<dbReference type="SUPFAM" id="SSF54211">
    <property type="entry name" value="Ribosomal protein S5 domain 2-like"/>
    <property type="match status" value="1"/>
</dbReference>
<dbReference type="AlphaFoldDB" id="A0A420YKU6"/>
<dbReference type="PRINTS" id="PR00315">
    <property type="entry name" value="ELONGATNFCT"/>
</dbReference>
<evidence type="ECO:0000256" key="1">
    <source>
        <dbReference type="ARBA" id="ARBA00004173"/>
    </source>
</evidence>
<dbReference type="Gene3D" id="3.30.70.870">
    <property type="entry name" value="Elongation Factor G (Translational Gtpase), domain 3"/>
    <property type="match status" value="1"/>
</dbReference>
<reference evidence="13 14" key="1">
    <citation type="submission" date="2018-08" db="EMBL/GenBank/DDBJ databases">
        <title>Draft genome of the lignicolous fungus Coniochaeta pulveracea.</title>
        <authorList>
            <person name="Borstlap C.J."/>
            <person name="De Witt R.N."/>
            <person name="Botha A."/>
            <person name="Volschenk H."/>
        </authorList>
    </citation>
    <scope>NUCLEOTIDE SEQUENCE [LARGE SCALE GENOMIC DNA]</scope>
    <source>
        <strain evidence="13 14">CAB683</strain>
    </source>
</reference>
<protein>
    <recommendedName>
        <fullName evidence="10">Elongation factor G, mitochondrial</fullName>
        <shortName evidence="10">EF-Gmt</shortName>
    </recommendedName>
    <alternativeName>
        <fullName evidence="10">Elongation factor G 1, mitochondrial</fullName>
        <shortName evidence="10">mEF-G 1</shortName>
    </alternativeName>
    <alternativeName>
        <fullName evidence="10">Elongation factor G1</fullName>
    </alternativeName>
</protein>
<dbReference type="InterPro" id="IPR009000">
    <property type="entry name" value="Transl_B-barrel_sf"/>
</dbReference>
<dbReference type="PROSITE" id="PS00301">
    <property type="entry name" value="G_TR_1"/>
    <property type="match status" value="1"/>
</dbReference>
<dbReference type="InterPro" id="IPR005225">
    <property type="entry name" value="Small_GTP-bd"/>
</dbReference>
<dbReference type="InterPro" id="IPR004540">
    <property type="entry name" value="Transl_elong_EFG/EF2"/>
</dbReference>
<evidence type="ECO:0000256" key="10">
    <source>
        <dbReference type="HAMAP-Rule" id="MF_03061"/>
    </source>
</evidence>
<dbReference type="InterPro" id="IPR031157">
    <property type="entry name" value="G_TR_CS"/>
</dbReference>
<dbReference type="HAMAP" id="MF_00054_B">
    <property type="entry name" value="EF_G_EF_2_B"/>
    <property type="match status" value="1"/>
</dbReference>
<dbReference type="InterPro" id="IPR000795">
    <property type="entry name" value="T_Tr_GTP-bd_dom"/>
</dbReference>
<dbReference type="CDD" id="cd01886">
    <property type="entry name" value="EF-G"/>
    <property type="match status" value="1"/>
</dbReference>
<dbReference type="Gene3D" id="2.40.30.10">
    <property type="entry name" value="Translation factors"/>
    <property type="match status" value="1"/>
</dbReference>
<keyword evidence="5 10" id="KW-0648">Protein biosynthesis</keyword>
<dbReference type="GO" id="GO:0003746">
    <property type="term" value="F:translation elongation factor activity"/>
    <property type="evidence" value="ECO:0007669"/>
    <property type="project" value="UniProtKB-UniRule"/>
</dbReference>
<keyword evidence="3 10" id="KW-0547">Nucleotide-binding</keyword>
<keyword evidence="14" id="KW-1185">Reference proteome</keyword>
<dbReference type="InterPro" id="IPR041095">
    <property type="entry name" value="EFG_II"/>
</dbReference>
<dbReference type="GO" id="GO:0005739">
    <property type="term" value="C:mitochondrion"/>
    <property type="evidence" value="ECO:0007669"/>
    <property type="project" value="UniProtKB-SubCell"/>
</dbReference>
<dbReference type="Gene3D" id="3.30.230.10">
    <property type="match status" value="1"/>
</dbReference>
<dbReference type="FunFam" id="2.40.30.10:FF:000022">
    <property type="entry name" value="Elongation factor G, mitochondrial"/>
    <property type="match status" value="1"/>
</dbReference>
<comment type="subcellular location">
    <subcellularLocation>
        <location evidence="1 10">Mitochondrion</location>
    </subcellularLocation>
</comment>
<comment type="caution">
    <text evidence="13">The sequence shown here is derived from an EMBL/GenBank/DDBJ whole genome shotgun (WGS) entry which is preliminary data.</text>
</comment>
<gene>
    <name evidence="10 13" type="primary">MEF1</name>
    <name evidence="13" type="ORF">DL546_004374</name>
</gene>
<name>A0A420YKU6_9PEZI</name>
<dbReference type="PANTHER" id="PTHR43636">
    <property type="entry name" value="ELONGATION FACTOR G, MITOCHONDRIAL"/>
    <property type="match status" value="1"/>
</dbReference>
<dbReference type="GO" id="GO:0005525">
    <property type="term" value="F:GTP binding"/>
    <property type="evidence" value="ECO:0007669"/>
    <property type="project" value="UniProtKB-UniRule"/>
</dbReference>
<dbReference type="InterPro" id="IPR047872">
    <property type="entry name" value="EFG_IV"/>
</dbReference>
<dbReference type="Proteomes" id="UP000275385">
    <property type="component" value="Unassembled WGS sequence"/>
</dbReference>
<dbReference type="InterPro" id="IPR027417">
    <property type="entry name" value="P-loop_NTPase"/>
</dbReference>
<evidence type="ECO:0000259" key="12">
    <source>
        <dbReference type="PROSITE" id="PS51722"/>
    </source>
</evidence>
<keyword evidence="11" id="KW-0175">Coiled coil</keyword>
<dbReference type="Pfam" id="PF03144">
    <property type="entry name" value="GTP_EFTU_D2"/>
    <property type="match status" value="1"/>
</dbReference>
<dbReference type="NCBIfam" id="TIGR00484">
    <property type="entry name" value="EF-G"/>
    <property type="match status" value="1"/>
</dbReference>
<keyword evidence="7 10" id="KW-0496">Mitochondrion</keyword>
<evidence type="ECO:0000256" key="8">
    <source>
        <dbReference type="ARBA" id="ARBA00023134"/>
    </source>
</evidence>
<dbReference type="UniPathway" id="UPA00345"/>
<evidence type="ECO:0000313" key="13">
    <source>
        <dbReference type="EMBL" id="RKU48481.1"/>
    </source>
</evidence>
<feature type="binding site" evidence="10">
    <location>
        <begin position="234"/>
        <end position="237"/>
    </location>
    <ligand>
        <name>GTP</name>
        <dbReference type="ChEBI" id="CHEBI:37565"/>
    </ligand>
</feature>
<dbReference type="InterPro" id="IPR009022">
    <property type="entry name" value="EFG_III"/>
</dbReference>
<evidence type="ECO:0000256" key="11">
    <source>
        <dbReference type="SAM" id="Coils"/>
    </source>
</evidence>
<feature type="binding site" evidence="10">
    <location>
        <begin position="104"/>
        <end position="111"/>
    </location>
    <ligand>
        <name>GTP</name>
        <dbReference type="ChEBI" id="CHEBI:37565"/>
    </ligand>
</feature>
<dbReference type="InterPro" id="IPR014721">
    <property type="entry name" value="Ribsml_uS5_D2-typ_fold_subgr"/>
</dbReference>
<dbReference type="FunFam" id="3.30.70.870:FF:000001">
    <property type="entry name" value="Elongation factor G"/>
    <property type="match status" value="1"/>
</dbReference>
<dbReference type="PANTHER" id="PTHR43636:SF2">
    <property type="entry name" value="ELONGATION FACTOR G, MITOCHONDRIAL"/>
    <property type="match status" value="1"/>
</dbReference>
<dbReference type="InterPro" id="IPR004161">
    <property type="entry name" value="EFTu-like_2"/>
</dbReference>
<dbReference type="SUPFAM" id="SSF54980">
    <property type="entry name" value="EF-G C-terminal domain-like"/>
    <property type="match status" value="2"/>
</dbReference>
<comment type="function">
    <text evidence="9">Catalyzes the GTP-dependent ribosomal translocation step during translation elongation. During this step, the ribosome changes from the pre-translocational (PRE) to the post-translocational (POST) state as the newly formed A-site-bound peptidyl-tRNA and P-site-bound deacylated tRNA move to the P and E sites, respectively. Catalyzes the coordinated movement of the two tRNA molecules, the mRNA and conformational changes in the ribosome.</text>
</comment>
<organism evidence="13 14">
    <name type="scientific">Coniochaeta pulveracea</name>
    <dbReference type="NCBI Taxonomy" id="177199"/>
    <lineage>
        <taxon>Eukaryota</taxon>
        <taxon>Fungi</taxon>
        <taxon>Dikarya</taxon>
        <taxon>Ascomycota</taxon>
        <taxon>Pezizomycotina</taxon>
        <taxon>Sordariomycetes</taxon>
        <taxon>Sordariomycetidae</taxon>
        <taxon>Coniochaetales</taxon>
        <taxon>Coniochaetaceae</taxon>
        <taxon>Coniochaeta</taxon>
    </lineage>
</organism>
<evidence type="ECO:0000256" key="2">
    <source>
        <dbReference type="ARBA" id="ARBA00005870"/>
    </source>
</evidence>
<dbReference type="InterPro" id="IPR020568">
    <property type="entry name" value="Ribosomal_Su5_D2-typ_SF"/>
</dbReference>
<comment type="function">
    <text evidence="10">Mitochondrial GTPase that catalyzes the GTP-dependent ribosomal translocation step during translation elongation. During this step, the ribosome changes from the pre-translocational (PRE) to the post-translocational (POST) state as the newly formed A-site-bound peptidyl-tRNA and P-site-bound deacylated tRNA move to the P and E sites, respectively. Catalyzes the coordinated movement of the two tRNA molecules, the mRNA and conformational changes in the ribosome.</text>
</comment>
<dbReference type="Pfam" id="PF14492">
    <property type="entry name" value="EFG_III"/>
    <property type="match status" value="1"/>
</dbReference>
<dbReference type="GO" id="GO:0003924">
    <property type="term" value="F:GTPase activity"/>
    <property type="evidence" value="ECO:0007669"/>
    <property type="project" value="UniProtKB-UniRule"/>
</dbReference>
<evidence type="ECO:0000256" key="4">
    <source>
        <dbReference type="ARBA" id="ARBA00022768"/>
    </source>
</evidence>
<comment type="pathway">
    <text evidence="10">Protein biosynthesis; polypeptide chain elongation.</text>
</comment>
<keyword evidence="8 10" id="KW-0342">GTP-binding</keyword>
<dbReference type="FunFam" id="3.30.70.240:FF:000015">
    <property type="entry name" value="Elongation factor G, mitochondrial"/>
    <property type="match status" value="1"/>
</dbReference>
<dbReference type="Pfam" id="PF00009">
    <property type="entry name" value="GTP_EFTU"/>
    <property type="match status" value="1"/>
</dbReference>
<dbReference type="STRING" id="177199.A0A420YKU6"/>
<dbReference type="NCBIfam" id="TIGR00231">
    <property type="entry name" value="small_GTP"/>
    <property type="match status" value="1"/>
</dbReference>
<keyword evidence="6" id="KW-0809">Transit peptide</keyword>
<dbReference type="CDD" id="cd01434">
    <property type="entry name" value="EFG_mtEFG1_IV"/>
    <property type="match status" value="1"/>
</dbReference>
<dbReference type="FunFam" id="3.40.50.300:FF:000558">
    <property type="entry name" value="Elongation factor G, mitochondrial"/>
    <property type="match status" value="1"/>
</dbReference>
<dbReference type="EMBL" id="QVQW01000004">
    <property type="protein sequence ID" value="RKU48481.1"/>
    <property type="molecule type" value="Genomic_DNA"/>
</dbReference>
<dbReference type="InterPro" id="IPR005517">
    <property type="entry name" value="Transl_elong_EFG/EF2_IV"/>
</dbReference>
<feature type="domain" description="Tr-type G" evidence="12">
    <location>
        <begin position="95"/>
        <end position="382"/>
    </location>
</feature>
<proteinExistence type="inferred from homology"/>
<keyword evidence="4 10" id="KW-0251">Elongation factor</keyword>
<sequence>MKVQRAAAVLNDGRLLGSSCAARSVTLQCRAPSSARWTKATVQVESRRCFTQTARLRNVGAAAAALKQAQELAAQNMTPEAVAAKMTPEEAKRLSTVRNIGIAAHIDSGKTTVTERILYYTGRVKAIHEVRGRDGVGAKMDSMELERERGITIQSAATFCDWEKKEKNGETNTYHINLIDTPGHIDFTIEVERAMRVLDGAVMVLCAVSGVQSQTITVDRQMKRYNVPRISFVNKMDRMGANPFKAVEQINSKLKIPAAAIQIPIGSEKEFEGVVDLIEMRCIRNDGNRGVNLRYSNEIPEDLKELAQEKRQELIEKLADVDDEMAEMFLEEIQPTPDQIKAAIRRATIDLKFTPVMMGTALGCTAVQPMLDAVCDFLPNPNDVPNLALDRSKNEAPVQLVPYNALPFVGLAFKLEENPYGQLTYMRVYQGSLKKGTFLFNSRTNKKVRIPRIVRMHSNEMEDVSEIGAGEICAVFGVECASGDTFTDGNLPYTMSSMFVPEAVMSLSIKPKRSSDADAFSKAMNRFQREDPTFRLHVDEESEETIISGMGELHLEIYVERLRREYKVDCETGQPRVAYRETITRRADFDYLLKRQTGGPGDFARVMGFIEPNPEHAEDNLFESQVVGGTIPDKYISACGKGFMEACEKGPLLGHKVIGTKLVVNDGATHVTDSSDYAFNLATQMAFRKAFDAAGGSVLEPLMKTTITAPNEFQGNILMLMNKRGTIIDTEIGPDDFTLIADCSLNSMFGFSSHLRAATQGKGEFSMEFSHYAPAPVHLQKELVAKYQKELEAKRTK</sequence>
<dbReference type="SMART" id="SM00838">
    <property type="entry name" value="EFG_C"/>
    <property type="match status" value="1"/>
</dbReference>
<evidence type="ECO:0000313" key="14">
    <source>
        <dbReference type="Proteomes" id="UP000275385"/>
    </source>
</evidence>
<comment type="similarity">
    <text evidence="10">Belongs to the GTP-binding elongation factor family. EF-G/EF-2 subfamily.</text>
</comment>
<dbReference type="SMART" id="SM00889">
    <property type="entry name" value="EFG_IV"/>
    <property type="match status" value="1"/>
</dbReference>
<comment type="similarity">
    <text evidence="2">Belongs to the TRAFAC class translation factor GTPase superfamily. Classic translation factor GTPase family. EF-G/EF-2 subfamily.</text>
</comment>
<dbReference type="GO" id="GO:0070125">
    <property type="term" value="P:mitochondrial translational elongation"/>
    <property type="evidence" value="ECO:0007669"/>
    <property type="project" value="UniProtKB-UniRule"/>
</dbReference>
<dbReference type="InterPro" id="IPR035647">
    <property type="entry name" value="EFG_III/V"/>
</dbReference>
<evidence type="ECO:0000256" key="9">
    <source>
        <dbReference type="ARBA" id="ARBA00024731"/>
    </source>
</evidence>
<feature type="coiled-coil region" evidence="11">
    <location>
        <begin position="304"/>
        <end position="331"/>
    </location>
</feature>
<dbReference type="Pfam" id="PF03764">
    <property type="entry name" value="EFG_IV"/>
    <property type="match status" value="1"/>
</dbReference>
<dbReference type="Gene3D" id="3.30.70.240">
    <property type="match status" value="1"/>
</dbReference>
<evidence type="ECO:0000256" key="5">
    <source>
        <dbReference type="ARBA" id="ARBA00022917"/>
    </source>
</evidence>
<feature type="binding site" evidence="10">
    <location>
        <begin position="180"/>
        <end position="184"/>
    </location>
    <ligand>
        <name>GTP</name>
        <dbReference type="ChEBI" id="CHEBI:37565"/>
    </ligand>
</feature>
<accession>A0A420YKU6</accession>
<dbReference type="OrthoDB" id="198619at2759"/>
<dbReference type="Gene3D" id="3.40.50.300">
    <property type="entry name" value="P-loop containing nucleotide triphosphate hydrolases"/>
    <property type="match status" value="1"/>
</dbReference>
<dbReference type="Pfam" id="PF00679">
    <property type="entry name" value="EFG_C"/>
    <property type="match status" value="1"/>
</dbReference>
<dbReference type="PROSITE" id="PS51722">
    <property type="entry name" value="G_TR_2"/>
    <property type="match status" value="1"/>
</dbReference>
<dbReference type="InterPro" id="IPR035649">
    <property type="entry name" value="EFG_V"/>
</dbReference>
<dbReference type="SUPFAM" id="SSF52540">
    <property type="entry name" value="P-loop containing nucleoside triphosphate hydrolases"/>
    <property type="match status" value="1"/>
</dbReference>
<dbReference type="CDD" id="cd04091">
    <property type="entry name" value="mtEFG1_II_like"/>
    <property type="match status" value="1"/>
</dbReference>
<evidence type="ECO:0000256" key="6">
    <source>
        <dbReference type="ARBA" id="ARBA00022946"/>
    </source>
</evidence>
<evidence type="ECO:0000256" key="3">
    <source>
        <dbReference type="ARBA" id="ARBA00022741"/>
    </source>
</evidence>